<dbReference type="SUPFAM" id="SSF52540">
    <property type="entry name" value="P-loop containing nucleoside triphosphate hydrolases"/>
    <property type="match status" value="1"/>
</dbReference>
<dbReference type="Gene3D" id="3.40.50.300">
    <property type="entry name" value="P-loop containing nucleotide triphosphate hydrolases"/>
    <property type="match status" value="1"/>
</dbReference>
<evidence type="ECO:0000313" key="2">
    <source>
        <dbReference type="EMBL" id="STO63237.1"/>
    </source>
</evidence>
<dbReference type="RefSeq" id="WP_119222020.1">
    <property type="nucleotide sequence ID" value="NZ_UGHH01000002.1"/>
</dbReference>
<feature type="coiled-coil region" evidence="1">
    <location>
        <begin position="867"/>
        <end position="898"/>
    </location>
</feature>
<feature type="coiled-coil region" evidence="1">
    <location>
        <begin position="644"/>
        <end position="674"/>
    </location>
</feature>
<reference evidence="2 3" key="1">
    <citation type="submission" date="2018-06" db="EMBL/GenBank/DDBJ databases">
        <authorList>
            <consortium name="Pathogen Informatics"/>
            <person name="Doyle S."/>
        </authorList>
    </citation>
    <scope>NUCLEOTIDE SEQUENCE [LARGE SCALE GENOMIC DNA]</scope>
    <source>
        <strain evidence="2 3">NCTC10794</strain>
    </source>
</reference>
<name>A0A377HZR9_HAEPH</name>
<feature type="coiled-coil region" evidence="1">
    <location>
        <begin position="699"/>
        <end position="750"/>
    </location>
</feature>
<proteinExistence type="predicted"/>
<accession>A0A377HZR9</accession>
<feature type="coiled-coil region" evidence="1">
    <location>
        <begin position="306"/>
        <end position="376"/>
    </location>
</feature>
<protein>
    <submittedName>
        <fullName evidence="2">Uncharacterized protein conserved in bacteria</fullName>
    </submittedName>
</protein>
<dbReference type="Proteomes" id="UP000254867">
    <property type="component" value="Unassembled WGS sequence"/>
</dbReference>
<feature type="coiled-coil region" evidence="1">
    <location>
        <begin position="430"/>
        <end position="457"/>
    </location>
</feature>
<dbReference type="Pfam" id="PF13555">
    <property type="entry name" value="AAA_29"/>
    <property type="match status" value="1"/>
</dbReference>
<organism evidence="2 3">
    <name type="scientific">Haemophilus parahaemolyticus</name>
    <dbReference type="NCBI Taxonomy" id="735"/>
    <lineage>
        <taxon>Bacteria</taxon>
        <taxon>Pseudomonadati</taxon>
        <taxon>Pseudomonadota</taxon>
        <taxon>Gammaproteobacteria</taxon>
        <taxon>Pasteurellales</taxon>
        <taxon>Pasteurellaceae</taxon>
        <taxon>Haemophilus</taxon>
    </lineage>
</organism>
<gene>
    <name evidence="2" type="ORF">NCTC10794_00247</name>
</gene>
<dbReference type="InterPro" id="IPR027417">
    <property type="entry name" value="P-loop_NTPase"/>
</dbReference>
<dbReference type="AlphaFoldDB" id="A0A377HZR9"/>
<evidence type="ECO:0000313" key="3">
    <source>
        <dbReference type="Proteomes" id="UP000254867"/>
    </source>
</evidence>
<dbReference type="Pfam" id="PF13558">
    <property type="entry name" value="SbcC_Walker_B"/>
    <property type="match status" value="1"/>
</dbReference>
<sequence length="1120" mass="130227">MSEQQSLEFIAENNRAGFRLQRLEVFNWGTFHNKVWKVETNGQNGLLTGEVGSGKSTIVDAMTTLLVPSQHIAYNKAAGAESKERDLRSYVLGYYKSERDSETGVIKPAQLRDNNSYSVILGVFYNEGYDQYVSLAQVFWMDEQRNQPTRFYVGAEQDLSIAQDFANFGTKITALSKRLSQNGHEIFRTFPPYEAWFRRRFGIQNEQALELFHQTVSMKSVGNLTDFVRNHMLEPFAETEQRIANLISHFDDLNKAYQAVVKAEDQVKQLTPIVRDCLAYQEISKEIETLQNYIEHLPTYFFERKLHLLEMKLAELAQKLQLVQENIIKVENIKFEQEQEIDQLKWSINQNGGNRLVELEKQIKAKEQLKIEKQRGFEKYKSYIQALDEIIVQNSEDFIVQKHRLQQRQMTLSAEQSEQQNQEIEKGTALHQVAQNISELTTEIESLKQRESNIHRQQVEIRAKLCRALGLNEANFPFVGELLQIKESEKDGEGATERLLHNFALSLIVPEKEYARVAEWVNNNHLNGRLVYYLVNQNQAMNNNEIQPESLLHKILIKPETPYYQWVENELYKRFDYVACDSLSQFQREGRAITQKGQIKDKSGRHEKDDRHKVSDRSHYVLGWSNKEKIDALTKSLKPLTLQKTQIENEIIGLKQAQQQLKSQEEQLIRLERFASFSDIDFESIVKEIADLNREYTDLLASSNIIHQLEEKLQRLKQDLERTNHQYIQLNQQKGALEQEQENAKRSQELTAYLLTEQSISDELRKRLDRKLAEVLIKKSLTLENCENIEKILNKSFSDQKDKYNAQQKKANGEISRAMENFNKAYPFETSDFVANVESYLEYQAFLNRLNADDLPKFRTQFKKLLNENTINEIANFNAQLNRERETIKQRLGQINRSLEAIDYNPDRYIHLQSEPNPDLEIRQFQLDLRACTEGALTGSEDNQYSEAKFAQVKAIIDRFKGREHSAEADRRWTSKVTDVRNWFLFSASERWRADHSEHEYYPDSGGKSGGQKEKLAYTILAASLAYQFGLEFGKTRSRSFRFVMIDEAFGRGSDESAQYGLRLFKQLDLQLLIVTPLQKIKIIEPFVSSVAIVKNSDGAYSSLINLTIEEHLAMKENQE</sequence>
<keyword evidence="1" id="KW-0175">Coiled coil</keyword>
<dbReference type="EMBL" id="UGHH01000002">
    <property type="protein sequence ID" value="STO63237.1"/>
    <property type="molecule type" value="Genomic_DNA"/>
</dbReference>
<evidence type="ECO:0000256" key="1">
    <source>
        <dbReference type="SAM" id="Coils"/>
    </source>
</evidence>